<dbReference type="PANTHER" id="PTHR31262:SF23">
    <property type="entry name" value="RIBULOSE BISPHOSPHATE CARBOXYLASE SMALL SUBUNIT"/>
    <property type="match status" value="1"/>
</dbReference>
<protein>
    <recommendedName>
        <fullName evidence="4">Ribulose bisphosphate carboxylase small subunit</fullName>
        <shortName evidence="4">RuBisCO small subunit</shortName>
    </recommendedName>
</protein>
<comment type="miscellaneous">
    <text evidence="4">The basic functional RuBisCO is composed of a large chain homodimer in a 'head-to-tail' conformation. In form I RuBisCO this homodimer is arranged in a barrel-like tetramer with the small subunits forming a tetrameric 'cap' on each end of the 'barrel'.</text>
</comment>
<dbReference type="InterPro" id="IPR000894">
    <property type="entry name" value="RuBisCO_ssu_dom"/>
</dbReference>
<dbReference type="HAMAP" id="MF_00859">
    <property type="entry name" value="RuBisCO_S_bact"/>
    <property type="match status" value="1"/>
</dbReference>
<evidence type="ECO:0000313" key="7">
    <source>
        <dbReference type="Proteomes" id="UP000032515"/>
    </source>
</evidence>
<name>A0A0D7EZN8_RHOPL</name>
<organism evidence="6 7">
    <name type="scientific">Rhodopseudomonas palustris</name>
    <dbReference type="NCBI Taxonomy" id="1076"/>
    <lineage>
        <taxon>Bacteria</taxon>
        <taxon>Pseudomonadati</taxon>
        <taxon>Pseudomonadota</taxon>
        <taxon>Alphaproteobacteria</taxon>
        <taxon>Hyphomicrobiales</taxon>
        <taxon>Nitrobacteraceae</taxon>
        <taxon>Rhodopseudomonas</taxon>
    </lineage>
</organism>
<comment type="caution">
    <text evidence="6">The sequence shown here is derived from an EMBL/GenBank/DDBJ whole genome shotgun (WGS) entry which is preliminary data.</text>
</comment>
<sequence length="141" mass="16293">MRVTQGCFSFLPDLTDDQISKQVQYALGKGWAVNLEFTDDPHPRNTFWEMWGLPMFDLQDAAGVLMELNECRKIYGDRYIRLSAFDASHGWESVRLSFIVNRPKEEPGFRLERQETDGRTMRYTTKAYAVDRPEGGRYGGA</sequence>
<accession>A0A0D7EZN8</accession>
<dbReference type="EMBL" id="JXXE01000174">
    <property type="protein sequence ID" value="KIZ44912.1"/>
    <property type="molecule type" value="Genomic_DNA"/>
</dbReference>
<keyword evidence="1 4" id="KW-0113">Calvin cycle</keyword>
<evidence type="ECO:0000256" key="4">
    <source>
        <dbReference type="HAMAP-Rule" id="MF_00859"/>
    </source>
</evidence>
<comment type="subunit">
    <text evidence="3 4">Heterohexadecamer of 8 large and 8 small subunits.</text>
</comment>
<dbReference type="CDD" id="cd03527">
    <property type="entry name" value="RuBisCO_small"/>
    <property type="match status" value="1"/>
</dbReference>
<dbReference type="RefSeq" id="WP_044408859.1">
    <property type="nucleotide sequence ID" value="NZ_JXXE01000174.1"/>
</dbReference>
<dbReference type="Gene3D" id="3.30.190.10">
    <property type="entry name" value="Ribulose bisphosphate carboxylase, small subunit"/>
    <property type="match status" value="1"/>
</dbReference>
<evidence type="ECO:0000313" key="6">
    <source>
        <dbReference type="EMBL" id="KIZ44912.1"/>
    </source>
</evidence>
<comment type="function">
    <text evidence="4">RuBisCO catalyzes two reactions: the carboxylation of D-ribulose 1,5-bisphosphate, the primary event in carbon dioxide fixation, as well as the oxidative fragmentation of the pentose substrate. Both reactions occur simultaneously and in competition at the same active site. Although the small subunit is not catalytic it is essential for maximal activity.</text>
</comment>
<dbReference type="Pfam" id="PF00101">
    <property type="entry name" value="RuBisCO_small"/>
    <property type="match status" value="1"/>
</dbReference>
<dbReference type="AlphaFoldDB" id="A0A0D7EZN8"/>
<evidence type="ECO:0000259" key="5">
    <source>
        <dbReference type="SMART" id="SM00961"/>
    </source>
</evidence>
<dbReference type="Proteomes" id="UP000032515">
    <property type="component" value="Unassembled WGS sequence"/>
</dbReference>
<dbReference type="PANTHER" id="PTHR31262">
    <property type="entry name" value="RIBULOSE BISPHOSPHATE CARBOXYLASE SMALL CHAIN 1, CHLOROPLASTIC"/>
    <property type="match status" value="1"/>
</dbReference>
<evidence type="ECO:0000256" key="2">
    <source>
        <dbReference type="ARBA" id="ARBA00023300"/>
    </source>
</evidence>
<feature type="domain" description="Ribulose bisphosphate carboxylase small subunit" evidence="5">
    <location>
        <begin position="4"/>
        <end position="103"/>
    </location>
</feature>
<proteinExistence type="inferred from homology"/>
<dbReference type="SUPFAM" id="SSF55239">
    <property type="entry name" value="RuBisCO, small subunit"/>
    <property type="match status" value="1"/>
</dbReference>
<dbReference type="PATRIC" id="fig|1076.23.peg.1098"/>
<dbReference type="InterPro" id="IPR036385">
    <property type="entry name" value="RuBisCO_ssu_sf"/>
</dbReference>
<reference evidence="6 7" key="1">
    <citation type="submission" date="2014-11" db="EMBL/GenBank/DDBJ databases">
        <title>Genomics and ecophysiology of heterotrophic nitrogen fixing bacteria isolated from estuarine surface water.</title>
        <authorList>
            <person name="Bentzon-Tilia M."/>
            <person name="Severin I."/>
            <person name="Hansen L.H."/>
            <person name="Riemann L."/>
        </authorList>
    </citation>
    <scope>NUCLEOTIDE SEQUENCE [LARGE SCALE GENOMIC DNA]</scope>
    <source>
        <strain evidence="6 7">BAL398</strain>
    </source>
</reference>
<dbReference type="InterPro" id="IPR024681">
    <property type="entry name" value="RuBisCO_ssu"/>
</dbReference>
<evidence type="ECO:0000256" key="3">
    <source>
        <dbReference type="ARBA" id="ARBA00038826"/>
    </source>
</evidence>
<gene>
    <name evidence="4" type="primary">cbbS</name>
    <name evidence="6" type="ORF">OO17_08905</name>
</gene>
<dbReference type="GO" id="GO:0019253">
    <property type="term" value="P:reductive pentose-phosphate cycle"/>
    <property type="evidence" value="ECO:0007669"/>
    <property type="project" value="UniProtKB-UniRule"/>
</dbReference>
<dbReference type="GO" id="GO:0016984">
    <property type="term" value="F:ribulose-bisphosphate carboxylase activity"/>
    <property type="evidence" value="ECO:0007669"/>
    <property type="project" value="UniProtKB-UniRule"/>
</dbReference>
<dbReference type="OrthoDB" id="9788955at2"/>
<dbReference type="STRING" id="1421013.GCA_000504425_03700"/>
<comment type="similarity">
    <text evidence="4">Belongs to the RuBisCO small chain family.</text>
</comment>
<dbReference type="SMART" id="SM00961">
    <property type="entry name" value="RuBisCO_small"/>
    <property type="match status" value="1"/>
</dbReference>
<evidence type="ECO:0000256" key="1">
    <source>
        <dbReference type="ARBA" id="ARBA00022567"/>
    </source>
</evidence>
<keyword evidence="2 4" id="KW-0120">Carbon dioxide fixation</keyword>